<keyword evidence="3" id="KW-1185">Reference proteome</keyword>
<keyword evidence="1" id="KW-0812">Transmembrane</keyword>
<name>A0ABZ2YR98_9BACT</name>
<reference evidence="3" key="1">
    <citation type="submission" date="2024-03" db="EMBL/GenBank/DDBJ databases">
        <title>Chitinophaga horti sp. nov., isolated from garden soil.</title>
        <authorList>
            <person name="Lee D.S."/>
            <person name="Han D.M."/>
            <person name="Baek J.H."/>
            <person name="Choi D.G."/>
            <person name="Jeon J.H."/>
            <person name="Jeon C.O."/>
        </authorList>
    </citation>
    <scope>NUCLEOTIDE SEQUENCE [LARGE SCALE GENOMIC DNA]</scope>
    <source>
        <strain evidence="3">GPA1</strain>
    </source>
</reference>
<feature type="transmembrane region" description="Helical" evidence="1">
    <location>
        <begin position="35"/>
        <end position="55"/>
    </location>
</feature>
<keyword evidence="1" id="KW-0472">Membrane</keyword>
<organism evidence="2 3">
    <name type="scientific">Chitinophaga pollutisoli</name>
    <dbReference type="NCBI Taxonomy" id="3133966"/>
    <lineage>
        <taxon>Bacteria</taxon>
        <taxon>Pseudomonadati</taxon>
        <taxon>Bacteroidota</taxon>
        <taxon>Chitinophagia</taxon>
        <taxon>Chitinophagales</taxon>
        <taxon>Chitinophagaceae</taxon>
        <taxon>Chitinophaga</taxon>
    </lineage>
</organism>
<sequence>MNSIAAYVLADGFGGFLKESLYIHLGRTYDQVFGAPYATLLQGFLALGLMWFILYRMYRKKIFIKI</sequence>
<proteinExistence type="predicted"/>
<evidence type="ECO:0000256" key="1">
    <source>
        <dbReference type="SAM" id="Phobius"/>
    </source>
</evidence>
<accession>A0ABZ2YR98</accession>
<evidence type="ECO:0000313" key="2">
    <source>
        <dbReference type="EMBL" id="WZN41892.1"/>
    </source>
</evidence>
<protein>
    <recommendedName>
        <fullName evidence="4">DUF5009 domain-containing protein</fullName>
    </recommendedName>
</protein>
<keyword evidence="1" id="KW-1133">Transmembrane helix</keyword>
<evidence type="ECO:0008006" key="4">
    <source>
        <dbReference type="Google" id="ProtNLM"/>
    </source>
</evidence>
<dbReference type="Proteomes" id="UP001485459">
    <property type="component" value="Chromosome"/>
</dbReference>
<evidence type="ECO:0000313" key="3">
    <source>
        <dbReference type="Proteomes" id="UP001485459"/>
    </source>
</evidence>
<gene>
    <name evidence="2" type="ORF">WJU16_02425</name>
</gene>
<dbReference type="RefSeq" id="WP_341836735.1">
    <property type="nucleotide sequence ID" value="NZ_CP149822.1"/>
</dbReference>
<dbReference type="EMBL" id="CP149822">
    <property type="protein sequence ID" value="WZN41892.1"/>
    <property type="molecule type" value="Genomic_DNA"/>
</dbReference>